<evidence type="ECO:0000256" key="1">
    <source>
        <dbReference type="SAM" id="MobiDB-lite"/>
    </source>
</evidence>
<protein>
    <submittedName>
        <fullName evidence="2">Uncharacterized protein</fullName>
    </submittedName>
</protein>
<sequence length="269" mass="31184">MAFLDELKKQAELKRQQEQTQTQSKLVAVSQNFLAVQTKYKEMQRYLEELVNQLNVLNPDLRRSYYIDGFGLIDDFRPRDYALSIDSIRIGQKDFINTLLLRFKCVTDKQIKFERDTPQQIDNQKDYFWQNNLKYQCTEFRNERGLVTRAVFTVASEIPVTARFSADFENARITLQVRNLNGFTINEFVYEVNEVTQELLDEFAKFILDKPNRLREIGVHQQARRTLVRPAAQAAKDPPGAAAQEKDANDDGDDGRGKGLLSKLKSLFS</sequence>
<dbReference type="Proteomes" id="UP001482231">
    <property type="component" value="Unassembled WGS sequence"/>
</dbReference>
<reference evidence="2 3" key="1">
    <citation type="submission" date="2024-02" db="EMBL/GenBank/DDBJ databases">
        <title>New thermophilic sulfur-oxidizing bacteria from a hot springs of the Uzon caldera (Kamchatka, Russia).</title>
        <authorList>
            <person name="Dukat A.M."/>
            <person name="Elcheninov A.G."/>
            <person name="Frolov E.N."/>
        </authorList>
    </citation>
    <scope>NUCLEOTIDE SEQUENCE [LARGE SCALE GENOMIC DNA]</scope>
    <source>
        <strain evidence="2 3">AK1</strain>
    </source>
</reference>
<name>A0ABV0EEQ5_9BURK</name>
<accession>A0ABV0EEQ5</accession>
<evidence type="ECO:0000313" key="3">
    <source>
        <dbReference type="Proteomes" id="UP001482231"/>
    </source>
</evidence>
<evidence type="ECO:0000313" key="2">
    <source>
        <dbReference type="EMBL" id="MEO1767145.1"/>
    </source>
</evidence>
<proteinExistence type="predicted"/>
<feature type="region of interest" description="Disordered" evidence="1">
    <location>
        <begin position="228"/>
        <end position="269"/>
    </location>
</feature>
<keyword evidence="3" id="KW-1185">Reference proteome</keyword>
<comment type="caution">
    <text evidence="2">The sequence shown here is derived from an EMBL/GenBank/DDBJ whole genome shotgun (WGS) entry which is preliminary data.</text>
</comment>
<organism evidence="2 3">
    <name type="scientific">Thiobacter aerophilum</name>
    <dbReference type="NCBI Taxonomy" id="3121275"/>
    <lineage>
        <taxon>Bacteria</taxon>
        <taxon>Pseudomonadati</taxon>
        <taxon>Pseudomonadota</taxon>
        <taxon>Betaproteobacteria</taxon>
        <taxon>Burkholderiales</taxon>
        <taxon>Thiobacteraceae</taxon>
        <taxon>Thiobacter</taxon>
    </lineage>
</organism>
<dbReference type="EMBL" id="JBAJEX010000005">
    <property type="protein sequence ID" value="MEO1767145.1"/>
    <property type="molecule type" value="Genomic_DNA"/>
</dbReference>
<feature type="compositionally biased region" description="Low complexity" evidence="1">
    <location>
        <begin position="259"/>
        <end position="269"/>
    </location>
</feature>
<gene>
    <name evidence="2" type="ORF">V6E02_07965</name>
</gene>
<feature type="compositionally biased region" description="Basic and acidic residues" evidence="1">
    <location>
        <begin position="244"/>
        <end position="257"/>
    </location>
</feature>
<dbReference type="RefSeq" id="WP_347308253.1">
    <property type="nucleotide sequence ID" value="NZ_JBAJEX010000005.1"/>
</dbReference>
<feature type="compositionally biased region" description="Low complexity" evidence="1">
    <location>
        <begin position="230"/>
        <end position="243"/>
    </location>
</feature>